<keyword evidence="1" id="KW-0472">Membrane</keyword>
<name>A0A8T0QZD4_PANVG</name>
<keyword evidence="3" id="KW-1185">Reference proteome</keyword>
<feature type="transmembrane region" description="Helical" evidence="1">
    <location>
        <begin position="58"/>
        <end position="83"/>
    </location>
</feature>
<comment type="caution">
    <text evidence="2">The sequence shown here is derived from an EMBL/GenBank/DDBJ whole genome shotgun (WGS) entry which is preliminary data.</text>
</comment>
<evidence type="ECO:0000256" key="1">
    <source>
        <dbReference type="SAM" id="Phobius"/>
    </source>
</evidence>
<keyword evidence="1" id="KW-0812">Transmembrane</keyword>
<accession>A0A8T0QZD4</accession>
<proteinExistence type="predicted"/>
<reference evidence="2" key="1">
    <citation type="submission" date="2020-05" db="EMBL/GenBank/DDBJ databases">
        <title>WGS assembly of Panicum virgatum.</title>
        <authorList>
            <person name="Lovell J.T."/>
            <person name="Jenkins J."/>
            <person name="Shu S."/>
            <person name="Juenger T.E."/>
            <person name="Schmutz J."/>
        </authorList>
    </citation>
    <scope>NUCLEOTIDE SEQUENCE</scope>
    <source>
        <strain evidence="2">AP13</strain>
    </source>
</reference>
<dbReference type="AlphaFoldDB" id="A0A8T0QZD4"/>
<protein>
    <submittedName>
        <fullName evidence="2">Uncharacterized protein</fullName>
    </submittedName>
</protein>
<dbReference type="EMBL" id="CM029048">
    <property type="protein sequence ID" value="KAG2578717.1"/>
    <property type="molecule type" value="Genomic_DNA"/>
</dbReference>
<feature type="transmembrane region" description="Helical" evidence="1">
    <location>
        <begin position="130"/>
        <end position="152"/>
    </location>
</feature>
<keyword evidence="1" id="KW-1133">Transmembrane helix</keyword>
<sequence length="155" mass="16396">MGRTASATALGGLLALAAGAFIFCFLIQLWVANAASAVYVALRWSCGQDSHATVVALGFTMDCAFALRVSFPVLILLMLWCLVNIQAKAREVLIGGDGGAKEPAAQPCRRESTEACGFLARLYDPIPMPIVVSLFMVLALGLLMQELAPAMVSSM</sequence>
<evidence type="ECO:0000313" key="2">
    <source>
        <dbReference type="EMBL" id="KAG2578717.1"/>
    </source>
</evidence>
<dbReference type="Proteomes" id="UP000823388">
    <property type="component" value="Chromosome 6N"/>
</dbReference>
<evidence type="ECO:0000313" key="3">
    <source>
        <dbReference type="Proteomes" id="UP000823388"/>
    </source>
</evidence>
<gene>
    <name evidence="2" type="ORF">PVAP13_6NG123106</name>
</gene>
<organism evidence="2 3">
    <name type="scientific">Panicum virgatum</name>
    <name type="common">Blackwell switchgrass</name>
    <dbReference type="NCBI Taxonomy" id="38727"/>
    <lineage>
        <taxon>Eukaryota</taxon>
        <taxon>Viridiplantae</taxon>
        <taxon>Streptophyta</taxon>
        <taxon>Embryophyta</taxon>
        <taxon>Tracheophyta</taxon>
        <taxon>Spermatophyta</taxon>
        <taxon>Magnoliopsida</taxon>
        <taxon>Liliopsida</taxon>
        <taxon>Poales</taxon>
        <taxon>Poaceae</taxon>
        <taxon>PACMAD clade</taxon>
        <taxon>Panicoideae</taxon>
        <taxon>Panicodae</taxon>
        <taxon>Paniceae</taxon>
        <taxon>Panicinae</taxon>
        <taxon>Panicum</taxon>
        <taxon>Panicum sect. Hiantes</taxon>
    </lineage>
</organism>